<dbReference type="PANTHER" id="PTHR46667:SF1">
    <property type="entry name" value="OS09G0482740 PROTEIN"/>
    <property type="match status" value="1"/>
</dbReference>
<gene>
    <name evidence="1" type="ORF">GIB67_042032</name>
</gene>
<proteinExistence type="predicted"/>
<comment type="caution">
    <text evidence="1">The sequence shown here is derived from an EMBL/GenBank/DDBJ whole genome shotgun (WGS) entry which is preliminary data.</text>
</comment>
<organism evidence="1 2">
    <name type="scientific">Kingdonia uniflora</name>
    <dbReference type="NCBI Taxonomy" id="39325"/>
    <lineage>
        <taxon>Eukaryota</taxon>
        <taxon>Viridiplantae</taxon>
        <taxon>Streptophyta</taxon>
        <taxon>Embryophyta</taxon>
        <taxon>Tracheophyta</taxon>
        <taxon>Spermatophyta</taxon>
        <taxon>Magnoliopsida</taxon>
        <taxon>Ranunculales</taxon>
        <taxon>Circaeasteraceae</taxon>
        <taxon>Kingdonia</taxon>
    </lineage>
</organism>
<evidence type="ECO:0000313" key="1">
    <source>
        <dbReference type="EMBL" id="KAF6158951.1"/>
    </source>
</evidence>
<sequence length="492" mass="56360">VVQVRSDISEIGFDIELIQKMIFGLEGKLELLENKQDITNSGIWHLCQFAGSIKDGFSSNLLQDSNTKHIENSSANHFENNSLKGLQFLAETIESGEGGKLKMNTVLQNEPFDTAKTKIGLTAKTIIHKSWSRPRPVGMDGVQLYTIVHFRGDIIRPKIGSIVSYVGGSTKLISLRAHSSYKDFVTLLEETNKIRREDWLSTTKDTGSGKELFTTKAGGYFETNDRGLDLRRFRPLVEDDDVPQSNDFFETIRTNVPPSNEPSIPQSNVHHSNEPMLTNVPQSNEFFQTIPTDVLLSNEPILTNILLSIKPEPIIGHIKPSEDLYDFSKKFSIGDLYRDRIELKNHIRAYAAVNKFDLEHVLSNEYKIVMRGSFEHAYQLFTSYFAEVRYEVAYTNHVESWNNVILKVRNLPIHVFIEELRKICSKMSYTYWEEVEMSQSHLTAWATDYCESRKFVVDLLTYKVRTSRHHFQMTSYGRTDSLNIEDGTCSCR</sequence>
<dbReference type="EMBL" id="JACGCM010001210">
    <property type="protein sequence ID" value="KAF6158951.1"/>
    <property type="molecule type" value="Genomic_DNA"/>
</dbReference>
<keyword evidence="2" id="KW-1185">Reference proteome</keyword>
<name>A0A7J7MVJ8_9MAGN</name>
<dbReference type="PANTHER" id="PTHR46667">
    <property type="entry name" value="OS05G0182700 PROTEIN"/>
    <property type="match status" value="1"/>
</dbReference>
<dbReference type="Proteomes" id="UP000541444">
    <property type="component" value="Unassembled WGS sequence"/>
</dbReference>
<reference evidence="1 2" key="1">
    <citation type="journal article" date="2020" name="IScience">
        <title>Genome Sequencing of the Endangered Kingdonia uniflora (Circaeasteraceae, Ranunculales) Reveals Potential Mechanisms of Evolutionary Specialization.</title>
        <authorList>
            <person name="Sun Y."/>
            <person name="Deng T."/>
            <person name="Zhang A."/>
            <person name="Moore M.J."/>
            <person name="Landis J.B."/>
            <person name="Lin N."/>
            <person name="Zhang H."/>
            <person name="Zhang X."/>
            <person name="Huang J."/>
            <person name="Zhang X."/>
            <person name="Sun H."/>
            <person name="Wang H."/>
        </authorList>
    </citation>
    <scope>NUCLEOTIDE SEQUENCE [LARGE SCALE GENOMIC DNA]</scope>
    <source>
        <strain evidence="1">TB1705</strain>
        <tissue evidence="1">Leaf</tissue>
    </source>
</reference>
<dbReference type="AlphaFoldDB" id="A0A7J7MVJ8"/>
<protein>
    <submittedName>
        <fullName evidence="1">Uncharacterized protein</fullName>
    </submittedName>
</protein>
<feature type="non-terminal residue" evidence="1">
    <location>
        <position position="1"/>
    </location>
</feature>
<accession>A0A7J7MVJ8</accession>
<dbReference type="OrthoDB" id="544175at2759"/>
<evidence type="ECO:0000313" key="2">
    <source>
        <dbReference type="Proteomes" id="UP000541444"/>
    </source>
</evidence>